<accession>A0A0G1IPU3</accession>
<protein>
    <recommendedName>
        <fullName evidence="4">Membrane protein 6-pyruvoyl-tetrahydropterin synthase-related domain-containing protein</fullName>
    </recommendedName>
</protein>
<evidence type="ECO:0008006" key="4">
    <source>
        <dbReference type="Google" id="ProtNLM"/>
    </source>
</evidence>
<feature type="transmembrane region" description="Helical" evidence="1">
    <location>
        <begin position="264"/>
        <end position="284"/>
    </location>
</feature>
<dbReference type="EMBL" id="LCIQ01000004">
    <property type="protein sequence ID" value="KKT61401.1"/>
    <property type="molecule type" value="Genomic_DNA"/>
</dbReference>
<organism evidence="2 3">
    <name type="scientific">Candidatus Gottesmanbacteria bacterium GW2011_GWA1_44_24b</name>
    <dbReference type="NCBI Taxonomy" id="1618437"/>
    <lineage>
        <taxon>Bacteria</taxon>
        <taxon>Candidatus Gottesmaniibacteriota</taxon>
    </lineage>
</organism>
<dbReference type="AlphaFoldDB" id="A0A0G1IPU3"/>
<feature type="transmembrane region" description="Helical" evidence="1">
    <location>
        <begin position="342"/>
        <end position="359"/>
    </location>
</feature>
<feature type="transmembrane region" description="Helical" evidence="1">
    <location>
        <begin position="55"/>
        <end position="83"/>
    </location>
</feature>
<feature type="transmembrane region" description="Helical" evidence="1">
    <location>
        <begin position="557"/>
        <end position="579"/>
    </location>
</feature>
<feature type="transmembrane region" description="Helical" evidence="1">
    <location>
        <begin position="151"/>
        <end position="178"/>
    </location>
</feature>
<feature type="transmembrane region" description="Helical" evidence="1">
    <location>
        <begin position="95"/>
        <end position="115"/>
    </location>
</feature>
<feature type="transmembrane region" description="Helical" evidence="1">
    <location>
        <begin position="380"/>
        <end position="398"/>
    </location>
</feature>
<proteinExistence type="predicted"/>
<keyword evidence="1" id="KW-1133">Transmembrane helix</keyword>
<feature type="transmembrane region" description="Helical" evidence="1">
    <location>
        <begin position="190"/>
        <end position="214"/>
    </location>
</feature>
<keyword evidence="1" id="KW-0812">Transmembrane</keyword>
<evidence type="ECO:0000313" key="3">
    <source>
        <dbReference type="Proteomes" id="UP000034521"/>
    </source>
</evidence>
<gene>
    <name evidence="2" type="ORF">UW52_C0004G0013</name>
</gene>
<comment type="caution">
    <text evidence="2">The sequence shown here is derived from an EMBL/GenBank/DDBJ whole genome shotgun (WGS) entry which is preliminary data.</text>
</comment>
<reference evidence="2 3" key="1">
    <citation type="journal article" date="2015" name="Nature">
        <title>rRNA introns, odd ribosomes, and small enigmatic genomes across a large radiation of phyla.</title>
        <authorList>
            <person name="Brown C.T."/>
            <person name="Hug L.A."/>
            <person name="Thomas B.C."/>
            <person name="Sharon I."/>
            <person name="Castelle C.J."/>
            <person name="Singh A."/>
            <person name="Wilkins M.J."/>
            <person name="Williams K.H."/>
            <person name="Banfield J.F."/>
        </authorList>
    </citation>
    <scope>NUCLEOTIDE SEQUENCE [LARGE SCALE GENOMIC DNA]</scope>
</reference>
<keyword evidence="1" id="KW-0472">Membrane</keyword>
<sequence length="586" mass="68083">MGAWYFASGDLDFFWPEQIQALSWFPNLWRTDIGLGKSVIQSLWLDYPFRLFLKALFSLGISWFFIEKILWLGVLSLGIYASYRLAKYLFSRARCFLLTPILYIGNTYALLLFGGGQLGVAFAYSVSPLVLLTFIQYIDNYNDVRSLIKNGLWFALLICFDIRLAFLILCTAVFYFLMKMFTYRRAFPRFWIRLTRIFFIPLVVAASIHPYWILPTVIQLQSISQIGEQFTNSGMLRFLSVADFSHAISLLHPNWPENLFGKVYFLHPEFLVLPIVAFSSLLFIDKTHRTNTMNKTKIFFFALLALFGAFFAKGVQEPFGGLYLWLFTHVPGFVMFRDPTKFYLLIALSFSVLIPYSLTKIYDVVYSRCQTSKTYYSKRIGTIVTVILYTSFFIFWSGTMRQIFVGGLSGNFKPQQVPNEYVRLKNMLVSDAQSSRTLWLPTMEKFAYYSTLHPYVTKDTIFPGLSDTNLLDFVSSQSFYDALSDYGVRYVIVPIDTEKRIFLSDYTFDPLIRERLISALSQTRLQKIPEYSDIAVFENPFFMFHLEIPSYVGQQEYWSKIGVILSIACGIICMIFLFFNRENYGK</sequence>
<name>A0A0G1IPU3_9BACT</name>
<evidence type="ECO:0000313" key="2">
    <source>
        <dbReference type="EMBL" id="KKT61401.1"/>
    </source>
</evidence>
<dbReference type="Proteomes" id="UP000034521">
    <property type="component" value="Unassembled WGS sequence"/>
</dbReference>
<feature type="transmembrane region" description="Helical" evidence="1">
    <location>
        <begin position="296"/>
        <end position="315"/>
    </location>
</feature>
<evidence type="ECO:0000256" key="1">
    <source>
        <dbReference type="SAM" id="Phobius"/>
    </source>
</evidence>